<dbReference type="EMBL" id="NXIB02000042">
    <property type="protein sequence ID" value="PHX55753.1"/>
    <property type="molecule type" value="Genomic_DNA"/>
</dbReference>
<sequence length="70" mass="8365">MKTPVELNEELVKEAFRLTNFKTEKELIDFALQELIRTRKKRNLLDLSGQIQFSTDYDYKALRENRNVSD</sequence>
<gene>
    <name evidence="1" type="ORF">CP500_009105</name>
</gene>
<reference evidence="1" key="1">
    <citation type="submission" date="2017-10" db="EMBL/GenBank/DDBJ databases">
        <title>Draft genome sequence of the planktic cyanobacteria Tychonema bourrellyi isolated from alpine lentic freshwater.</title>
        <authorList>
            <person name="Tett A."/>
            <person name="Armanini F."/>
            <person name="Asnicar F."/>
            <person name="Boscaini A."/>
            <person name="Pasolli E."/>
            <person name="Zolfo M."/>
            <person name="Donati C."/>
            <person name="Salmaso N."/>
            <person name="Segata N."/>
        </authorList>
    </citation>
    <scope>NUCLEOTIDE SEQUENCE</scope>
    <source>
        <strain evidence="1">FEM_GT703</strain>
    </source>
</reference>
<dbReference type="InterPro" id="IPR019239">
    <property type="entry name" value="VapB_antitoxin"/>
</dbReference>
<dbReference type="RefSeq" id="WP_096829519.1">
    <property type="nucleotide sequence ID" value="NZ_NXIB02000042.1"/>
</dbReference>
<keyword evidence="2" id="KW-1185">Reference proteome</keyword>
<comment type="caution">
    <text evidence="1">The sequence shown here is derived from an EMBL/GenBank/DDBJ whole genome shotgun (WGS) entry which is preliminary data.</text>
</comment>
<accession>A0A2G4F1V2</accession>
<protein>
    <submittedName>
        <fullName evidence="1">Antitoxin VapB</fullName>
    </submittedName>
</protein>
<dbReference type="Proteomes" id="UP000226442">
    <property type="component" value="Unassembled WGS sequence"/>
</dbReference>
<evidence type="ECO:0000313" key="1">
    <source>
        <dbReference type="EMBL" id="PHX55753.1"/>
    </source>
</evidence>
<organism evidence="1 2">
    <name type="scientific">Tychonema bourrellyi FEM_GT703</name>
    <dbReference type="NCBI Taxonomy" id="2040638"/>
    <lineage>
        <taxon>Bacteria</taxon>
        <taxon>Bacillati</taxon>
        <taxon>Cyanobacteriota</taxon>
        <taxon>Cyanophyceae</taxon>
        <taxon>Oscillatoriophycideae</taxon>
        <taxon>Oscillatoriales</taxon>
        <taxon>Microcoleaceae</taxon>
        <taxon>Tychonema</taxon>
    </lineage>
</organism>
<proteinExistence type="predicted"/>
<dbReference type="Pfam" id="PF09957">
    <property type="entry name" value="VapB_antitoxin"/>
    <property type="match status" value="1"/>
</dbReference>
<dbReference type="OrthoDB" id="9805830at2"/>
<evidence type="ECO:0000313" key="2">
    <source>
        <dbReference type="Proteomes" id="UP000226442"/>
    </source>
</evidence>
<name>A0A2G4F1V2_9CYAN</name>
<dbReference type="AlphaFoldDB" id="A0A2G4F1V2"/>